<dbReference type="SUPFAM" id="SSF55455">
    <property type="entry name" value="SRF-like"/>
    <property type="match status" value="1"/>
</dbReference>
<dbReference type="InterPro" id="IPR002100">
    <property type="entry name" value="TF_MADSbox"/>
</dbReference>
<name>A0ABQ4XP74_9ASTR</name>
<dbReference type="Proteomes" id="UP001151760">
    <property type="component" value="Unassembled WGS sequence"/>
</dbReference>
<dbReference type="SMART" id="SM00432">
    <property type="entry name" value="MADS"/>
    <property type="match status" value="1"/>
</dbReference>
<evidence type="ECO:0000256" key="5">
    <source>
        <dbReference type="ARBA" id="ARBA00023242"/>
    </source>
</evidence>
<gene>
    <name evidence="7" type="ORF">Tco_0681747</name>
</gene>
<evidence type="ECO:0000256" key="3">
    <source>
        <dbReference type="ARBA" id="ARBA00023125"/>
    </source>
</evidence>
<organism evidence="7 8">
    <name type="scientific">Tanacetum coccineum</name>
    <dbReference type="NCBI Taxonomy" id="301880"/>
    <lineage>
        <taxon>Eukaryota</taxon>
        <taxon>Viridiplantae</taxon>
        <taxon>Streptophyta</taxon>
        <taxon>Embryophyta</taxon>
        <taxon>Tracheophyta</taxon>
        <taxon>Spermatophyta</taxon>
        <taxon>Magnoliopsida</taxon>
        <taxon>eudicotyledons</taxon>
        <taxon>Gunneridae</taxon>
        <taxon>Pentapetalae</taxon>
        <taxon>asterids</taxon>
        <taxon>campanulids</taxon>
        <taxon>Asterales</taxon>
        <taxon>Asteraceae</taxon>
        <taxon>Asteroideae</taxon>
        <taxon>Anthemideae</taxon>
        <taxon>Anthemidinae</taxon>
        <taxon>Tanacetum</taxon>
    </lineage>
</organism>
<accession>A0ABQ4XP74</accession>
<keyword evidence="4" id="KW-0804">Transcription</keyword>
<keyword evidence="5" id="KW-0539">Nucleus</keyword>
<keyword evidence="2" id="KW-0805">Transcription regulation</keyword>
<reference evidence="7" key="1">
    <citation type="journal article" date="2022" name="Int. J. Mol. Sci.">
        <title>Draft Genome of Tanacetum Coccineum: Genomic Comparison of Closely Related Tanacetum-Family Plants.</title>
        <authorList>
            <person name="Yamashiro T."/>
            <person name="Shiraishi A."/>
            <person name="Nakayama K."/>
            <person name="Satake H."/>
        </authorList>
    </citation>
    <scope>NUCLEOTIDE SEQUENCE</scope>
</reference>
<dbReference type="Pfam" id="PF00319">
    <property type="entry name" value="SRF-TF"/>
    <property type="match status" value="1"/>
</dbReference>
<dbReference type="PROSITE" id="PS50066">
    <property type="entry name" value="MADS_BOX_2"/>
    <property type="match status" value="1"/>
</dbReference>
<dbReference type="InterPro" id="IPR036879">
    <property type="entry name" value="TF_MADSbox_sf"/>
</dbReference>
<sequence length="262" mass="29653">MGRWKVPMELINDEKKRKLAFIRRKECTFKKARELATLCDVNVSMIISSDDQESPEIFPQDPRILNDMINVYKRNRVNGKIRSYGLLDFCKDGKDNIEGELAKTKKENMEGKYPTRFGFMDKYSVGELKGLSFRFGLKIKQVKARIEFLKSKKSSKFKKLDGRDSLKMPLNTPIPITIMTCIDQNNNSFGPDHGVESSESSNATAANGYKPLMLMGQNLLGHDSDSMASTMTKDDNSVSDGAIQPEVLKQPQCLDLLSCFRT</sequence>
<proteinExistence type="predicted"/>
<evidence type="ECO:0000256" key="4">
    <source>
        <dbReference type="ARBA" id="ARBA00023163"/>
    </source>
</evidence>
<evidence type="ECO:0000313" key="7">
    <source>
        <dbReference type="EMBL" id="GJS67183.1"/>
    </source>
</evidence>
<dbReference type="PANTHER" id="PTHR11945:SF554">
    <property type="entry name" value="AGAMOUS-LIKE MADS-BOX PROTEIN AGL82"/>
    <property type="match status" value="1"/>
</dbReference>
<dbReference type="Gene3D" id="3.40.1810.10">
    <property type="entry name" value="Transcription factor, MADS-box"/>
    <property type="match status" value="1"/>
</dbReference>
<comment type="subcellular location">
    <subcellularLocation>
        <location evidence="1">Nucleus</location>
    </subcellularLocation>
</comment>
<feature type="domain" description="MADS-box" evidence="6">
    <location>
        <begin position="1"/>
        <end position="50"/>
    </location>
</feature>
<dbReference type="PANTHER" id="PTHR11945">
    <property type="entry name" value="MADS BOX PROTEIN"/>
    <property type="match status" value="1"/>
</dbReference>
<evidence type="ECO:0000313" key="8">
    <source>
        <dbReference type="Proteomes" id="UP001151760"/>
    </source>
</evidence>
<evidence type="ECO:0000259" key="6">
    <source>
        <dbReference type="PROSITE" id="PS50066"/>
    </source>
</evidence>
<keyword evidence="8" id="KW-1185">Reference proteome</keyword>
<protein>
    <submittedName>
        <fullName evidence="7">Transcription factor, MADS-box</fullName>
    </submittedName>
</protein>
<comment type="caution">
    <text evidence="7">The sequence shown here is derived from an EMBL/GenBank/DDBJ whole genome shotgun (WGS) entry which is preliminary data.</text>
</comment>
<dbReference type="PRINTS" id="PR00404">
    <property type="entry name" value="MADSDOMAIN"/>
</dbReference>
<dbReference type="EMBL" id="BQNB010009700">
    <property type="protein sequence ID" value="GJS67183.1"/>
    <property type="molecule type" value="Genomic_DNA"/>
</dbReference>
<evidence type="ECO:0000256" key="1">
    <source>
        <dbReference type="ARBA" id="ARBA00004123"/>
    </source>
</evidence>
<evidence type="ECO:0000256" key="2">
    <source>
        <dbReference type="ARBA" id="ARBA00023015"/>
    </source>
</evidence>
<reference evidence="7" key="2">
    <citation type="submission" date="2022-01" db="EMBL/GenBank/DDBJ databases">
        <authorList>
            <person name="Yamashiro T."/>
            <person name="Shiraishi A."/>
            <person name="Satake H."/>
            <person name="Nakayama K."/>
        </authorList>
    </citation>
    <scope>NUCLEOTIDE SEQUENCE</scope>
</reference>
<keyword evidence="3" id="KW-0238">DNA-binding</keyword>